<sequence>MTALFRISLFLLLAGMGIGDIVVASVGLIGLCGGAVVLSVRQDSEGREVQKSEFIA</sequence>
<organism evidence="1 2">
    <name type="scientific">Pseudomonas carassii</name>
    <dbReference type="NCBI Taxonomy" id="3115855"/>
    <lineage>
        <taxon>Bacteria</taxon>
        <taxon>Pseudomonadati</taxon>
        <taxon>Pseudomonadota</taxon>
        <taxon>Gammaproteobacteria</taxon>
        <taxon>Pseudomonadales</taxon>
        <taxon>Pseudomonadaceae</taxon>
        <taxon>Pseudomonas</taxon>
    </lineage>
</organism>
<proteinExistence type="predicted"/>
<gene>
    <name evidence="1" type="ORF">V0R62_13095</name>
</gene>
<reference evidence="1" key="1">
    <citation type="submission" date="2024-01" db="EMBL/GenBank/DDBJ databases">
        <title>Unpublished Manusciprt.</title>
        <authorList>
            <person name="Duman M."/>
            <person name="Valdes E.G."/>
            <person name="Ajmi N."/>
            <person name="Altun S."/>
            <person name="Saticioglu I.B."/>
        </authorList>
    </citation>
    <scope>NUCLEOTIDE SEQUENCE</scope>
    <source>
        <strain evidence="1">137P</strain>
    </source>
</reference>
<evidence type="ECO:0000313" key="2">
    <source>
        <dbReference type="Proteomes" id="UP001354227"/>
    </source>
</evidence>
<protein>
    <submittedName>
        <fullName evidence="1">Uncharacterized protein</fullName>
    </submittedName>
</protein>
<accession>A0ABU7HB98</accession>
<keyword evidence="2" id="KW-1185">Reference proteome</keyword>
<comment type="caution">
    <text evidence="1">The sequence shown here is derived from an EMBL/GenBank/DDBJ whole genome shotgun (WGS) entry which is preliminary data.</text>
</comment>
<dbReference type="Proteomes" id="UP001354227">
    <property type="component" value="Unassembled WGS sequence"/>
</dbReference>
<evidence type="ECO:0000313" key="1">
    <source>
        <dbReference type="EMBL" id="MEE1888592.1"/>
    </source>
</evidence>
<dbReference type="RefSeq" id="WP_330104004.1">
    <property type="nucleotide sequence ID" value="NZ_JAZDCT010000015.1"/>
</dbReference>
<name>A0ABU7HB98_9PSED</name>
<dbReference type="EMBL" id="JAZDCT010000015">
    <property type="protein sequence ID" value="MEE1888592.1"/>
    <property type="molecule type" value="Genomic_DNA"/>
</dbReference>